<gene>
    <name evidence="2" type="ORF">GCM10009097_49480</name>
</gene>
<dbReference type="InterPro" id="IPR015943">
    <property type="entry name" value="WD40/YVTN_repeat-like_dom_sf"/>
</dbReference>
<dbReference type="RefSeq" id="WP_279814381.1">
    <property type="nucleotide sequence ID" value="NZ_BAAAEN010000026.1"/>
</dbReference>
<protein>
    <submittedName>
        <fullName evidence="2">Uncharacterized protein</fullName>
    </submittedName>
</protein>
<evidence type="ECO:0000313" key="3">
    <source>
        <dbReference type="Proteomes" id="UP001501706"/>
    </source>
</evidence>
<dbReference type="EMBL" id="BAAAEN010000026">
    <property type="protein sequence ID" value="GAA0526004.1"/>
    <property type="molecule type" value="Genomic_DNA"/>
</dbReference>
<evidence type="ECO:0000256" key="1">
    <source>
        <dbReference type="SAM" id="SignalP"/>
    </source>
</evidence>
<organism evidence="2 3">
    <name type="scientific">Pigmentiphaga daeguensis</name>
    <dbReference type="NCBI Taxonomy" id="414049"/>
    <lineage>
        <taxon>Bacteria</taxon>
        <taxon>Pseudomonadati</taxon>
        <taxon>Pseudomonadota</taxon>
        <taxon>Betaproteobacteria</taxon>
        <taxon>Burkholderiales</taxon>
        <taxon>Alcaligenaceae</taxon>
        <taxon>Pigmentiphaga</taxon>
    </lineage>
</organism>
<keyword evidence="3" id="KW-1185">Reference proteome</keyword>
<dbReference type="PROSITE" id="PS51257">
    <property type="entry name" value="PROKAR_LIPOPROTEIN"/>
    <property type="match status" value="1"/>
</dbReference>
<comment type="caution">
    <text evidence="2">The sequence shown here is derived from an EMBL/GenBank/DDBJ whole genome shotgun (WGS) entry which is preliminary data.</text>
</comment>
<dbReference type="Proteomes" id="UP001501706">
    <property type="component" value="Unassembled WGS sequence"/>
</dbReference>
<proteinExistence type="predicted"/>
<reference evidence="2 3" key="1">
    <citation type="journal article" date="2019" name="Int. J. Syst. Evol. Microbiol.">
        <title>The Global Catalogue of Microorganisms (GCM) 10K type strain sequencing project: providing services to taxonomists for standard genome sequencing and annotation.</title>
        <authorList>
            <consortium name="The Broad Institute Genomics Platform"/>
            <consortium name="The Broad Institute Genome Sequencing Center for Infectious Disease"/>
            <person name="Wu L."/>
            <person name="Ma J."/>
        </authorList>
    </citation>
    <scope>NUCLEOTIDE SEQUENCE [LARGE SCALE GENOMIC DNA]</scope>
    <source>
        <strain evidence="2 3">JCM 14330</strain>
    </source>
</reference>
<keyword evidence="1" id="KW-0732">Signal</keyword>
<evidence type="ECO:0000313" key="2">
    <source>
        <dbReference type="EMBL" id="GAA0526004.1"/>
    </source>
</evidence>
<sequence length="534" mass="56878">MKTRCFDRQATSRPVAASLLASLVLSLAACGGDGDGSPGTTPPTTPPATPPAASMDVTLAGWPGLAGLTVKADGKEIAVANGAFSVAGGATLTLEAGGVELASLSPRHTITVFDLLSSRDCQSSPELGRLLSLLLALDSDQDSSNGITLAPIAQPASGVKLAALSEQELLALETRLVGRSVSITDALRAANAALDQETWTESLATRTSFVNDMKVLQNYLDRVLAELAMDARALTGFSYLTDEQAARIPATLKSQGMAFDGDTPVFSWRYGLQRTSAVYQPTLNRPLALPADIQSEYGASADGPHMGHIGDIDILDGKLYAPIEDEDDSSQQSYIAVFDAKTLQYTGEKHALPLAEHADGVPWVAVDGPRKQLYTVTWSTSAADKLNVFDLATFKLVRSVPLQTSFNGKRVQGAKVYHGMLYASSDTKDGVAGTDLKRKRIYKVDPVSGAVIELMHYDEPNRTEAEGLAFSPDGTMHLTVIAPYTTPIYGQTTNPRPFDESYSIDGDDWNPSATLRHFKRTGGPLREKLCALGA</sequence>
<feature type="signal peptide" evidence="1">
    <location>
        <begin position="1"/>
        <end position="31"/>
    </location>
</feature>
<dbReference type="InterPro" id="IPR011047">
    <property type="entry name" value="Quinoprotein_ADH-like_sf"/>
</dbReference>
<dbReference type="Gene3D" id="2.130.10.10">
    <property type="entry name" value="YVTN repeat-like/Quinoprotein amine dehydrogenase"/>
    <property type="match status" value="1"/>
</dbReference>
<name>A0ABN1CV36_9BURK</name>
<feature type="chain" id="PRO_5045434021" evidence="1">
    <location>
        <begin position="32"/>
        <end position="534"/>
    </location>
</feature>
<dbReference type="SUPFAM" id="SSF50998">
    <property type="entry name" value="Quinoprotein alcohol dehydrogenase-like"/>
    <property type="match status" value="1"/>
</dbReference>
<accession>A0ABN1CV36</accession>